<gene>
    <name evidence="1" type="ORF">AAL_06820</name>
</gene>
<dbReference type="EMBL" id="AZGY01000019">
    <property type="protein sequence ID" value="KZZ91079.1"/>
    <property type="molecule type" value="Genomic_DNA"/>
</dbReference>
<proteinExistence type="predicted"/>
<accession>A0A167YAS6</accession>
<reference evidence="1 2" key="1">
    <citation type="journal article" date="2016" name="Genome Biol. Evol.">
        <title>Divergent and convergent evolution of fungal pathogenicity.</title>
        <authorList>
            <person name="Shang Y."/>
            <person name="Xiao G."/>
            <person name="Zheng P."/>
            <person name="Cen K."/>
            <person name="Zhan S."/>
            <person name="Wang C."/>
        </authorList>
    </citation>
    <scope>NUCLEOTIDE SEQUENCE [LARGE SCALE GENOMIC DNA]</scope>
    <source>
        <strain evidence="1 2">RCEF 2490</strain>
    </source>
</reference>
<evidence type="ECO:0000313" key="2">
    <source>
        <dbReference type="Proteomes" id="UP000078544"/>
    </source>
</evidence>
<sequence length="599" mass="66365">MADVENATASVVSTAAERSFAHIARATPPSTDASSPGVDICRWATDLLPCNDTGENAAEVYERWVTIWHKIVSEYPDDLHNEFKGTEMQAGTLKEEARRRKEAQHRAQCAFRDVSDKTLSKTYESVCARVLQNVVATAEPLSQRHMFDFFLTCMKRGDVCGTRDAAAMWPEGTPCIYTTAKPRLRRWTSGRREIWGEAVRGGEAAIHDAAGNGYYSWADSHANVSDSECLADCVMTAFGRDYTDEDAYGVYDQSISLLRNPNARVHDVRRVKRGLQEIVSYVYLESMCRTALRALRLDLHGATRVVADAIAPNKLNAYMIVRTFTSGTISLIGFMEGLAQLAGREAVPFAYGSLVTYVNDATDMATDVETSDTNMAAEIAARLGTAAAAAYCCVRHMCAARDDYGLISCCASIYHAITLRSCNVWITRHDANQDTNPVDARIQAQNNADGCRISRWLVSVQEDGGRSVPGLDDMIDWVTSVVSEFKLHRDQNSQNGNEELKKAICEWHDALIRCYSIPSSGLGVVEYAAAVAVFKTAELTVRELILERDDRDLLLYSMRWVGANHGEAARGRAWWCEPHIVTASDLSDYLRFPSTVLPL</sequence>
<comment type="caution">
    <text evidence="1">The sequence shown here is derived from an EMBL/GenBank/DDBJ whole genome shotgun (WGS) entry which is preliminary data.</text>
</comment>
<keyword evidence="2" id="KW-1185">Reference proteome</keyword>
<organism evidence="1 2">
    <name type="scientific">Moelleriella libera RCEF 2490</name>
    <dbReference type="NCBI Taxonomy" id="1081109"/>
    <lineage>
        <taxon>Eukaryota</taxon>
        <taxon>Fungi</taxon>
        <taxon>Dikarya</taxon>
        <taxon>Ascomycota</taxon>
        <taxon>Pezizomycotina</taxon>
        <taxon>Sordariomycetes</taxon>
        <taxon>Hypocreomycetidae</taxon>
        <taxon>Hypocreales</taxon>
        <taxon>Clavicipitaceae</taxon>
        <taxon>Moelleriella</taxon>
    </lineage>
</organism>
<dbReference type="Proteomes" id="UP000078544">
    <property type="component" value="Unassembled WGS sequence"/>
</dbReference>
<evidence type="ECO:0000313" key="1">
    <source>
        <dbReference type="EMBL" id="KZZ91079.1"/>
    </source>
</evidence>
<dbReference type="AlphaFoldDB" id="A0A167YAS6"/>
<protein>
    <submittedName>
        <fullName evidence="1">Uncharacterized protein</fullName>
    </submittedName>
</protein>
<dbReference type="OrthoDB" id="10438553at2759"/>
<name>A0A167YAS6_9HYPO</name>